<keyword evidence="2" id="KW-1185">Reference proteome</keyword>
<name>A0AAV9EAC2_ACOCL</name>
<evidence type="ECO:0000313" key="2">
    <source>
        <dbReference type="Proteomes" id="UP001180020"/>
    </source>
</evidence>
<dbReference type="Proteomes" id="UP001180020">
    <property type="component" value="Unassembled WGS sequence"/>
</dbReference>
<protein>
    <submittedName>
        <fullName evidence="1">Uncharacterized protein</fullName>
    </submittedName>
</protein>
<reference evidence="1" key="1">
    <citation type="journal article" date="2023" name="Nat. Commun.">
        <title>Diploid and tetraploid genomes of Acorus and the evolution of monocots.</title>
        <authorList>
            <person name="Ma L."/>
            <person name="Liu K.W."/>
            <person name="Li Z."/>
            <person name="Hsiao Y.Y."/>
            <person name="Qi Y."/>
            <person name="Fu T."/>
            <person name="Tang G.D."/>
            <person name="Zhang D."/>
            <person name="Sun W.H."/>
            <person name="Liu D.K."/>
            <person name="Li Y."/>
            <person name="Chen G.Z."/>
            <person name="Liu X.D."/>
            <person name="Liao X.Y."/>
            <person name="Jiang Y.T."/>
            <person name="Yu X."/>
            <person name="Hao Y."/>
            <person name="Huang J."/>
            <person name="Zhao X.W."/>
            <person name="Ke S."/>
            <person name="Chen Y.Y."/>
            <person name="Wu W.L."/>
            <person name="Hsu J.L."/>
            <person name="Lin Y.F."/>
            <person name="Huang M.D."/>
            <person name="Li C.Y."/>
            <person name="Huang L."/>
            <person name="Wang Z.W."/>
            <person name="Zhao X."/>
            <person name="Zhong W.Y."/>
            <person name="Peng D.H."/>
            <person name="Ahmad S."/>
            <person name="Lan S."/>
            <person name="Zhang J.S."/>
            <person name="Tsai W.C."/>
            <person name="Van de Peer Y."/>
            <person name="Liu Z.J."/>
        </authorList>
    </citation>
    <scope>NUCLEOTIDE SEQUENCE</scope>
    <source>
        <strain evidence="1">CP</strain>
    </source>
</reference>
<dbReference type="EMBL" id="JAUJYO010000008">
    <property type="protein sequence ID" value="KAK1310156.1"/>
    <property type="molecule type" value="Genomic_DNA"/>
</dbReference>
<evidence type="ECO:0000313" key="1">
    <source>
        <dbReference type="EMBL" id="KAK1310156.1"/>
    </source>
</evidence>
<accession>A0AAV9EAC2</accession>
<organism evidence="1 2">
    <name type="scientific">Acorus calamus</name>
    <name type="common">Sweet flag</name>
    <dbReference type="NCBI Taxonomy" id="4465"/>
    <lineage>
        <taxon>Eukaryota</taxon>
        <taxon>Viridiplantae</taxon>
        <taxon>Streptophyta</taxon>
        <taxon>Embryophyta</taxon>
        <taxon>Tracheophyta</taxon>
        <taxon>Spermatophyta</taxon>
        <taxon>Magnoliopsida</taxon>
        <taxon>Liliopsida</taxon>
        <taxon>Acoraceae</taxon>
        <taxon>Acorus</taxon>
    </lineage>
</organism>
<reference evidence="1" key="2">
    <citation type="submission" date="2023-06" db="EMBL/GenBank/DDBJ databases">
        <authorList>
            <person name="Ma L."/>
            <person name="Liu K.-W."/>
            <person name="Li Z."/>
            <person name="Hsiao Y.-Y."/>
            <person name="Qi Y."/>
            <person name="Fu T."/>
            <person name="Tang G."/>
            <person name="Zhang D."/>
            <person name="Sun W.-H."/>
            <person name="Liu D.-K."/>
            <person name="Li Y."/>
            <person name="Chen G.-Z."/>
            <person name="Liu X.-D."/>
            <person name="Liao X.-Y."/>
            <person name="Jiang Y.-T."/>
            <person name="Yu X."/>
            <person name="Hao Y."/>
            <person name="Huang J."/>
            <person name="Zhao X.-W."/>
            <person name="Ke S."/>
            <person name="Chen Y.-Y."/>
            <person name="Wu W.-L."/>
            <person name="Hsu J.-L."/>
            <person name="Lin Y.-F."/>
            <person name="Huang M.-D."/>
            <person name="Li C.-Y."/>
            <person name="Huang L."/>
            <person name="Wang Z.-W."/>
            <person name="Zhao X."/>
            <person name="Zhong W.-Y."/>
            <person name="Peng D.-H."/>
            <person name="Ahmad S."/>
            <person name="Lan S."/>
            <person name="Zhang J.-S."/>
            <person name="Tsai W.-C."/>
            <person name="Van De Peer Y."/>
            <person name="Liu Z.-J."/>
        </authorList>
    </citation>
    <scope>NUCLEOTIDE SEQUENCE</scope>
    <source>
        <strain evidence="1">CP</strain>
        <tissue evidence="1">Leaves</tissue>
    </source>
</reference>
<proteinExistence type="predicted"/>
<dbReference type="AlphaFoldDB" id="A0AAV9EAC2"/>
<gene>
    <name evidence="1" type="ORF">QJS10_CPA08g01300</name>
</gene>
<comment type="caution">
    <text evidence="1">The sequence shown here is derived from an EMBL/GenBank/DDBJ whole genome shotgun (WGS) entry which is preliminary data.</text>
</comment>
<sequence>MGLILSSLKVSNVKEVTQSKEGVAESKGRAKVVEEMMLGKDGSAAIVVPHFPSHIRMSLL</sequence>